<dbReference type="Gene3D" id="3.40.50.1240">
    <property type="entry name" value="Phosphoglycerate mutase-like"/>
    <property type="match status" value="1"/>
</dbReference>
<evidence type="ECO:0000313" key="1">
    <source>
        <dbReference type="EMBL" id="QUV94555.1"/>
    </source>
</evidence>
<dbReference type="InterPro" id="IPR050275">
    <property type="entry name" value="PGM_Phosphatase"/>
</dbReference>
<dbReference type="RefSeq" id="WP_211422841.1">
    <property type="nucleotide sequence ID" value="NZ_CP072642.1"/>
</dbReference>
<dbReference type="PANTHER" id="PTHR48100:SF62">
    <property type="entry name" value="GLUCOSYL-3-PHOSPHOGLYCERATE PHOSPHATASE"/>
    <property type="match status" value="1"/>
</dbReference>
<dbReference type="InterPro" id="IPR029033">
    <property type="entry name" value="His_PPase_superfam"/>
</dbReference>
<dbReference type="PANTHER" id="PTHR48100">
    <property type="entry name" value="BROAD-SPECIFICITY PHOSPHATASE YOR283W-RELATED"/>
    <property type="match status" value="1"/>
</dbReference>
<name>A0ABX8B0N8_9BACT</name>
<gene>
    <name evidence="1" type="ORF">J8C05_03670</name>
</gene>
<evidence type="ECO:0000313" key="2">
    <source>
        <dbReference type="Proteomes" id="UP000677668"/>
    </source>
</evidence>
<dbReference type="CDD" id="cd07067">
    <property type="entry name" value="HP_PGM_like"/>
    <property type="match status" value="1"/>
</dbReference>
<dbReference type="Proteomes" id="UP000677668">
    <property type="component" value="Chromosome 1"/>
</dbReference>
<organism evidence="1 2">
    <name type="scientific">Chloracidobacterium sp. N</name>
    <dbReference type="NCBI Taxonomy" id="2821540"/>
    <lineage>
        <taxon>Bacteria</taxon>
        <taxon>Pseudomonadati</taxon>
        <taxon>Acidobacteriota</taxon>
        <taxon>Terriglobia</taxon>
        <taxon>Terriglobales</taxon>
        <taxon>Acidobacteriaceae</taxon>
        <taxon>Chloracidobacterium</taxon>
        <taxon>Chloracidobacterium aggregatum</taxon>
    </lineage>
</organism>
<dbReference type="InterPro" id="IPR013078">
    <property type="entry name" value="His_Pase_superF_clade-1"/>
</dbReference>
<reference evidence="1 2" key="1">
    <citation type="submission" date="2021-03" db="EMBL/GenBank/DDBJ databases">
        <title>Genomic and phenotypic characterization of Chloracidobacterium isolates provides evidence for multiple species.</title>
        <authorList>
            <person name="Saini M.K."/>
            <person name="Costas A.M.G."/>
            <person name="Tank M."/>
            <person name="Bryant D.A."/>
        </authorList>
    </citation>
    <scope>NUCLEOTIDE SEQUENCE [LARGE SCALE GENOMIC DNA]</scope>
    <source>
        <strain evidence="1 2">N</strain>
    </source>
</reference>
<sequence>MATRLLLLRHGRTDNPEQRCYGWRDVPLHPEGHRQMARCAARLRRVTLAAVAASDFTRAITSADYFARPRGLPVQTDPALREIHFGAIEGLTFAEVEARYPATAREWVATPATVRFPEGECFADVQARVIPWVTSWLHDWQDRTTLLVIHSGTIRALLQWMTGCDPQATLSIRIAYGDVFRCTRTTPTGNWQLEQLPYGGTDWTPVPL</sequence>
<dbReference type="EMBL" id="CP072642">
    <property type="protein sequence ID" value="QUV94555.1"/>
    <property type="molecule type" value="Genomic_DNA"/>
</dbReference>
<protein>
    <submittedName>
        <fullName evidence="1">Histidine phosphatase family protein</fullName>
    </submittedName>
</protein>
<keyword evidence="2" id="KW-1185">Reference proteome</keyword>
<proteinExistence type="predicted"/>
<accession>A0ABX8B0N8</accession>
<dbReference type="PIRSF" id="PIRSF000709">
    <property type="entry name" value="6PFK_2-Ptase"/>
    <property type="match status" value="1"/>
</dbReference>
<dbReference type="SMART" id="SM00855">
    <property type="entry name" value="PGAM"/>
    <property type="match status" value="1"/>
</dbReference>
<dbReference type="Pfam" id="PF00300">
    <property type="entry name" value="His_Phos_1"/>
    <property type="match status" value="1"/>
</dbReference>
<dbReference type="SUPFAM" id="SSF53254">
    <property type="entry name" value="Phosphoglycerate mutase-like"/>
    <property type="match status" value="1"/>
</dbReference>